<accession>F2HHA8</accession>
<evidence type="ECO:0000313" key="1">
    <source>
        <dbReference type="EMBL" id="AEA38704.1"/>
    </source>
</evidence>
<protein>
    <submittedName>
        <fullName evidence="1">Small nuclear ribonucleoprotein D-like protein</fullName>
    </submittedName>
</protein>
<reference evidence="1 2" key="1">
    <citation type="journal article" date="2011" name="Genome Biol. Evol.">
        <title>Complete nucleomorph genome sequence of the nonphotosynthetic alga Cryptomonas paramecium reveals a core nucleomorph gene set.</title>
        <authorList>
            <person name="Tanifuji G."/>
            <person name="Onodera N.T."/>
            <person name="Wheeler T.J."/>
            <person name="Dlutek M."/>
            <person name="Donaher N."/>
            <person name="Archibald J.M."/>
        </authorList>
    </citation>
    <scope>NUCLEOTIDE SEQUENCE [LARGE SCALE GENOMIC DNA]</scope>
    <source>
        <strain evidence="1 2">CCAP977/2A</strain>
    </source>
</reference>
<evidence type="ECO:0000313" key="2">
    <source>
        <dbReference type="Proteomes" id="UP000243423"/>
    </source>
</evidence>
<dbReference type="GO" id="GO:1990904">
    <property type="term" value="C:ribonucleoprotein complex"/>
    <property type="evidence" value="ECO:0007669"/>
    <property type="project" value="UniProtKB-KW"/>
</dbReference>
<organism evidence="1 2">
    <name type="scientific">Cryptomonas paramaecium</name>
    <dbReference type="NCBI Taxonomy" id="2898"/>
    <lineage>
        <taxon>Eukaryota</taxon>
        <taxon>Cryptophyceae</taxon>
        <taxon>Cryptomonadales</taxon>
        <taxon>Cryptomonadaceae</taxon>
        <taxon>Cryptomonas</taxon>
    </lineage>
</organism>
<keyword evidence="1" id="KW-0542">Nucleomorph</keyword>
<dbReference type="Proteomes" id="UP000243423">
    <property type="component" value="Nucleomorph 1"/>
</dbReference>
<dbReference type="Gene3D" id="2.30.30.100">
    <property type="match status" value="1"/>
</dbReference>
<dbReference type="RefSeq" id="XP_003239602.1">
    <property type="nucleotide sequence ID" value="XM_003239554.1"/>
</dbReference>
<sequence length="77" mass="9118">MIDFKKICFYHKKLRGEFFLIETKSGESYICNLKKFDSSFNILASKSLIVKSNGLFCRESFKVFLKEKNVKYFKISI</sequence>
<geneLocation type="nucleomorph" evidence="1"/>
<dbReference type="EMBL" id="CP002172">
    <property type="protein sequence ID" value="AEA38704.1"/>
    <property type="molecule type" value="Genomic_DNA"/>
</dbReference>
<gene>
    <name evidence="1" type="primary">snrpD</name>
    <name evidence="1" type="ORF">CPARA_1gp046</name>
</gene>
<proteinExistence type="predicted"/>
<keyword evidence="1" id="KW-0687">Ribonucleoprotein</keyword>
<name>F2HHA8_9CRYP</name>
<dbReference type="AlphaFoldDB" id="F2HHA8"/>
<dbReference type="GeneID" id="10447044"/>